<evidence type="ECO:0008006" key="4">
    <source>
        <dbReference type="Google" id="ProtNLM"/>
    </source>
</evidence>
<gene>
    <name evidence="2" type="ordered locus">BF638R_3946</name>
</gene>
<dbReference type="HOGENOM" id="CLU_094155_0_0_10"/>
<evidence type="ECO:0000313" key="2">
    <source>
        <dbReference type="EMBL" id="CBW24391.1"/>
    </source>
</evidence>
<dbReference type="InterPro" id="IPR003772">
    <property type="entry name" value="YceD"/>
</dbReference>
<dbReference type="AlphaFoldDB" id="E1WNU2"/>
<evidence type="ECO:0000256" key="1">
    <source>
        <dbReference type="SAM" id="MobiDB-lite"/>
    </source>
</evidence>
<feature type="region of interest" description="Disordered" evidence="1">
    <location>
        <begin position="136"/>
        <end position="155"/>
    </location>
</feature>
<dbReference type="PATRIC" id="fig|862962.3.peg.4103"/>
<reference evidence="2 3" key="1">
    <citation type="journal article" date="2010" name="Microbiology">
        <title>Twenty-eight divergent polysaccharide loci specifying within- and amongst-strain capsule diversity in three strains of Bacteroides fragilis.</title>
        <authorList>
            <person name="Patrick S."/>
            <person name="Blakely G.W."/>
            <person name="Houston S."/>
            <person name="Moore J."/>
            <person name="Abratt V.R."/>
            <person name="Bertalan M."/>
            <person name="Cerdeno-Tarraga A.M."/>
            <person name="Quail M.A."/>
            <person name="Corton N."/>
            <person name="Corton C."/>
            <person name="Bignell A."/>
            <person name="Barron A."/>
            <person name="Clark L."/>
            <person name="Bentley S.D."/>
            <person name="Parkhill J."/>
        </authorList>
    </citation>
    <scope>NUCLEOTIDE SEQUENCE [LARGE SCALE GENOMIC DNA]</scope>
    <source>
        <strain evidence="2 3">638R</strain>
    </source>
</reference>
<protein>
    <recommendedName>
        <fullName evidence="4">DUF177 domain-containing protein</fullName>
    </recommendedName>
</protein>
<organism evidence="2 3">
    <name type="scientific">Bacteroides fragilis (strain 638R)</name>
    <dbReference type="NCBI Taxonomy" id="862962"/>
    <lineage>
        <taxon>Bacteria</taxon>
        <taxon>Pseudomonadati</taxon>
        <taxon>Bacteroidota</taxon>
        <taxon>Bacteroidia</taxon>
        <taxon>Bacteroidales</taxon>
        <taxon>Bacteroidaceae</taxon>
        <taxon>Bacteroides</taxon>
    </lineage>
</organism>
<accession>E1WNU2</accession>
<evidence type="ECO:0000313" key="3">
    <source>
        <dbReference type="Proteomes" id="UP000008560"/>
    </source>
</evidence>
<sequence>MQADSCKYEFLLDNLFFAHIDGPEVQKGKVNVELTVKKTSRAFELSFRTEGIVWVPCDRCLDEMEQPVTSSDKLMVKFGHEYAEEGDNLIVIPEEEGEINVAWFMYEFIALAIPMKHVHAPGKCNKAVTSKLNKHLRTSGDDDAEESFGAGEDIVVEDEAEEQIDPRWNELKKILDNN</sequence>
<dbReference type="EMBL" id="FQ312004">
    <property type="protein sequence ID" value="CBW24391.1"/>
    <property type="molecule type" value="Genomic_DNA"/>
</dbReference>
<dbReference type="Proteomes" id="UP000008560">
    <property type="component" value="Chromosome"/>
</dbReference>
<dbReference type="KEGG" id="bfg:BF638R_3946"/>
<proteinExistence type="predicted"/>
<name>E1WNU2_BACF6</name>
<dbReference type="Pfam" id="PF02620">
    <property type="entry name" value="YceD"/>
    <property type="match status" value="1"/>
</dbReference>